<evidence type="ECO:0000259" key="2">
    <source>
        <dbReference type="Pfam" id="PF11738"/>
    </source>
</evidence>
<name>A0ABR6CM98_9BACI</name>
<proteinExistence type="predicted"/>
<comment type="caution">
    <text evidence="4">The sequence shown here is derived from an EMBL/GenBank/DDBJ whole genome shotgun (WGS) entry which is preliminary data.</text>
</comment>
<organism evidence="4 5">
    <name type="scientific">Peribacillus huizhouensis</name>
    <dbReference type="NCBI Taxonomy" id="1501239"/>
    <lineage>
        <taxon>Bacteria</taxon>
        <taxon>Bacillati</taxon>
        <taxon>Bacillota</taxon>
        <taxon>Bacilli</taxon>
        <taxon>Bacillales</taxon>
        <taxon>Bacillaceae</taxon>
        <taxon>Peribacillus</taxon>
    </lineage>
</organism>
<evidence type="ECO:0000259" key="3">
    <source>
        <dbReference type="Pfam" id="PF13786"/>
    </source>
</evidence>
<evidence type="ECO:0000256" key="1">
    <source>
        <dbReference type="SAM" id="Phobius"/>
    </source>
</evidence>
<dbReference type="Pfam" id="PF11738">
    <property type="entry name" value="DUF3298"/>
    <property type="match status" value="1"/>
</dbReference>
<feature type="domain" description="DUF4179" evidence="3">
    <location>
        <begin position="32"/>
        <end position="94"/>
    </location>
</feature>
<dbReference type="Gene3D" id="3.30.565.40">
    <property type="entry name" value="Fervidobacterium nodosum Rt17-B1 like"/>
    <property type="match status" value="1"/>
</dbReference>
<evidence type="ECO:0000313" key="4">
    <source>
        <dbReference type="EMBL" id="MBA9026161.1"/>
    </source>
</evidence>
<keyword evidence="1" id="KW-0472">Membrane</keyword>
<gene>
    <name evidence="4" type="ORF">HNP81_001446</name>
</gene>
<keyword evidence="1" id="KW-0812">Transmembrane</keyword>
<keyword evidence="5" id="KW-1185">Reference proteome</keyword>
<dbReference type="InterPro" id="IPR037126">
    <property type="entry name" value="PdaC/RsiV-like_sf"/>
</dbReference>
<keyword evidence="1" id="KW-1133">Transmembrane helix</keyword>
<dbReference type="EMBL" id="JACJHX010000003">
    <property type="protein sequence ID" value="MBA9026161.1"/>
    <property type="molecule type" value="Genomic_DNA"/>
</dbReference>
<reference evidence="4 5" key="1">
    <citation type="submission" date="2020-08" db="EMBL/GenBank/DDBJ databases">
        <title>Genomic Encyclopedia of Type Strains, Phase IV (KMG-IV): sequencing the most valuable type-strain genomes for metagenomic binning, comparative biology and taxonomic classification.</title>
        <authorList>
            <person name="Goeker M."/>
        </authorList>
    </citation>
    <scope>NUCLEOTIDE SEQUENCE [LARGE SCALE GENOMIC DNA]</scope>
    <source>
        <strain evidence="4 5">DSM 105481</strain>
    </source>
</reference>
<dbReference type="InterPro" id="IPR025436">
    <property type="entry name" value="DUF4179"/>
</dbReference>
<protein>
    <recommendedName>
        <fullName evidence="6">Anti-sigma factor</fullName>
    </recommendedName>
</protein>
<feature type="transmembrane region" description="Helical" evidence="1">
    <location>
        <begin position="39"/>
        <end position="64"/>
    </location>
</feature>
<evidence type="ECO:0008006" key="6">
    <source>
        <dbReference type="Google" id="ProtNLM"/>
    </source>
</evidence>
<dbReference type="RefSeq" id="WP_182502077.1">
    <property type="nucleotide sequence ID" value="NZ_JACJHX010000003.1"/>
</dbReference>
<feature type="domain" description="DUF3298" evidence="2">
    <location>
        <begin position="191"/>
        <end position="274"/>
    </location>
</feature>
<dbReference type="Pfam" id="PF13786">
    <property type="entry name" value="DUF4179"/>
    <property type="match status" value="1"/>
</dbReference>
<dbReference type="InterPro" id="IPR021729">
    <property type="entry name" value="DUF3298"/>
</dbReference>
<accession>A0ABR6CM98</accession>
<dbReference type="Proteomes" id="UP000626697">
    <property type="component" value="Unassembled WGS sequence"/>
</dbReference>
<sequence length="288" mass="33080">MKRMKQLIKEYQNIEIPEELQTVVKQALRQEKKRKPKKIIIGIAVAAILFISSVNTSSTIAYAFSDIPVLGKMVNLITFREYRVNEDTYNANIKVPAVTNLDNKDLEKSLNEKYLKENEKLYQEFLKDMEEVKKSGGGHLGIESGYEIKTDNKQLLSIARYNVNTVGSSSTTMKFDTIDKKNQILINLPSLFEDEDYLDVISENIKEQMKAQMKANPEVSYWVSGIGEEIFDPFEKIVKEQNFYINNQGKLVISFDKYEVSPGFMGVVEFIIPTEVIQDQLVSNEYIK</sequence>
<dbReference type="Gene3D" id="3.90.640.20">
    <property type="entry name" value="Heat-shock cognate protein, ATPase"/>
    <property type="match status" value="1"/>
</dbReference>
<evidence type="ECO:0000313" key="5">
    <source>
        <dbReference type="Proteomes" id="UP000626697"/>
    </source>
</evidence>